<dbReference type="RefSeq" id="WP_078777033.1">
    <property type="nucleotide sequence ID" value="NZ_FUWU01000048.1"/>
</dbReference>
<keyword evidence="9" id="KW-0067">ATP-binding</keyword>
<sequence>MARFNECTRVQVPAALHLCRLGYTYFADYGEGTPVGRLDKNNNVLTDEFLKALVRLNPERKLHELEIFVKYVLSKLGSDDLGREFYQVLSSTSGIKLIDFENPENNSWLVTTELSCENPETHDSFRPDVTCFVNGLPLAFIEVKKPNNAEGVVAEQNRTNQKRLPNKSFRRFLNITQLMIFSNNQEYDNANRVPVQGAFYACIGKQKAFFNVFREEDEKFGPKYPYQDVSDETEKRILKHRNCVSLKSHPDYVTNCKVNTPTNRILTSLLGKERFLFLLRYGFAYVEKTVEKDNGEKIKVLEKHVMRYQQLFASFAIRKKLDEGVKSGIIWHTQGSGKTALAFYSVKSLTDYFARKSIPAKFYFIVDRIDLMEQACDEFSARGLVVQTVEDRVQLMADIKNTQLVKSAEGKLEITVVNIQKFAEDKAPVDISAGYNTNLQRIFFIDEAHRGYNPEGAFLANLLSADKYAVKLALTGTPLLRAERESWRVFGDYIHTYYYDKSIADGYTLKLMREPIETRYKETLQGILDELENNSANQIQVKKSDIDKDVIIEHPKYLNALLDYIIDDFTSFRKECDDKSVGAMIVCKTNDQARKLFELWNEHYDFAASVIEKKKEEIALMAAEKLMHYNASFFEKPLKASLILHDEGDKKERKEYIVDYKKNMATDFLIVNKMLLTGFDANRLKKLYLGRKLDGHDLLQALTRVNRPYKDFKYGYVVDFVDIKENFDATNDRYLRELNKTTEDTGLDLPTDPGQVIIENPEEVKQQIHELTDFLWKFPTENYEEFRKVIDDVDDKEPLYRLRKILEDAKGLGNRIRSSGNEELQDKYKNMLPGGIPVLLREVERRIATINFKEGNDHSDDVSGMINAILDSLDFEFRKGISEELKIIINSLQEEVEKVRAEFDANFDKKEDKFVNLIKEFKKYFREHGYIPKDKTEAEDSIFYLKDVMSKIKEINRKNRVLKAHYKDDERFVRIHKRIIEENAKRAQGDKKEKPLLSKEEFEIQKSLIEIKESADDLFDKNPGIVENEDKLRKDILGSVSHKFMDLDLTASLDDRKFISNLISNEYIRQYNSYGA</sequence>
<dbReference type="PANTHER" id="PTHR30195:SF15">
    <property type="entry name" value="TYPE I RESTRICTION ENZYME HINDI ENDONUCLEASE SUBUNIT"/>
    <property type="match status" value="1"/>
</dbReference>
<comment type="similarity">
    <text evidence="2">Belongs to the HsdR family.</text>
</comment>
<dbReference type="InterPro" id="IPR007409">
    <property type="entry name" value="Restrct_endonuc_type1_HsdR_N"/>
</dbReference>
<dbReference type="STRING" id="28122.SAMN02745108_02293"/>
<dbReference type="InterPro" id="IPR027417">
    <property type="entry name" value="P-loop_NTPase"/>
</dbReference>
<evidence type="ECO:0000256" key="5">
    <source>
        <dbReference type="ARBA" id="ARBA00022741"/>
    </source>
</evidence>
<evidence type="ECO:0000313" key="13">
    <source>
        <dbReference type="Proteomes" id="UP000190449"/>
    </source>
</evidence>
<dbReference type="Proteomes" id="UP000190449">
    <property type="component" value="Unassembled WGS sequence"/>
</dbReference>
<dbReference type="PANTHER" id="PTHR30195">
    <property type="entry name" value="TYPE I SITE-SPECIFIC DEOXYRIBONUCLEASE PROTEIN SUBUNIT M AND R"/>
    <property type="match status" value="1"/>
</dbReference>
<dbReference type="GO" id="GO:0005524">
    <property type="term" value="F:ATP binding"/>
    <property type="evidence" value="ECO:0007669"/>
    <property type="project" value="UniProtKB-KW"/>
</dbReference>
<gene>
    <name evidence="12" type="ORF">SAMN02745108_02293</name>
</gene>
<keyword evidence="7" id="KW-0255">Endonuclease</keyword>
<dbReference type="PROSITE" id="PS51192">
    <property type="entry name" value="HELICASE_ATP_BIND_1"/>
    <property type="match status" value="1"/>
</dbReference>
<dbReference type="EMBL" id="FUWU01000048">
    <property type="protein sequence ID" value="SKA03289.1"/>
    <property type="molecule type" value="Genomic_DNA"/>
</dbReference>
<dbReference type="GO" id="GO:0009307">
    <property type="term" value="P:DNA restriction-modification system"/>
    <property type="evidence" value="ECO:0007669"/>
    <property type="project" value="UniProtKB-KW"/>
</dbReference>
<evidence type="ECO:0000256" key="6">
    <source>
        <dbReference type="ARBA" id="ARBA00022747"/>
    </source>
</evidence>
<protein>
    <recommendedName>
        <fullName evidence="3">type I site-specific deoxyribonuclease</fullName>
        <ecNumber evidence="3">3.1.21.3</ecNumber>
    </recommendedName>
</protein>
<dbReference type="Pfam" id="PF18766">
    <property type="entry name" value="SWI2_SNF2"/>
    <property type="match status" value="1"/>
</dbReference>
<evidence type="ECO:0000256" key="9">
    <source>
        <dbReference type="ARBA" id="ARBA00022840"/>
    </source>
</evidence>
<keyword evidence="5" id="KW-0547">Nucleotide-binding</keyword>
<keyword evidence="10" id="KW-0238">DNA-binding</keyword>
<dbReference type="CDD" id="cd18800">
    <property type="entry name" value="SF2_C_EcoR124I-like"/>
    <property type="match status" value="1"/>
</dbReference>
<dbReference type="GO" id="GO:0009035">
    <property type="term" value="F:type I site-specific deoxyribonuclease activity"/>
    <property type="evidence" value="ECO:0007669"/>
    <property type="project" value="UniProtKB-EC"/>
</dbReference>
<dbReference type="CDD" id="cd22332">
    <property type="entry name" value="HsdR_N"/>
    <property type="match status" value="1"/>
</dbReference>
<dbReference type="SMART" id="SM00487">
    <property type="entry name" value="DEXDc"/>
    <property type="match status" value="1"/>
</dbReference>
<evidence type="ECO:0000256" key="1">
    <source>
        <dbReference type="ARBA" id="ARBA00000851"/>
    </source>
</evidence>
<dbReference type="GO" id="GO:0003677">
    <property type="term" value="F:DNA binding"/>
    <property type="evidence" value="ECO:0007669"/>
    <property type="project" value="UniProtKB-KW"/>
</dbReference>
<dbReference type="InterPro" id="IPR014001">
    <property type="entry name" value="Helicase_ATP-bd"/>
</dbReference>
<proteinExistence type="inferred from homology"/>
<dbReference type="Pfam" id="PF04313">
    <property type="entry name" value="HSDR_N"/>
    <property type="match status" value="1"/>
</dbReference>
<reference evidence="12 13" key="1">
    <citation type="submission" date="2017-02" db="EMBL/GenBank/DDBJ databases">
        <authorList>
            <person name="Peterson S.W."/>
        </authorList>
    </citation>
    <scope>NUCLEOTIDE SEQUENCE [LARGE SCALE GENOMIC DNA]</scope>
    <source>
        <strain evidence="12 13">ATCC 43854</strain>
    </source>
</reference>
<dbReference type="Gene3D" id="3.90.1570.50">
    <property type="match status" value="1"/>
</dbReference>
<accession>A0A1T4QHT7</accession>
<dbReference type="InterPro" id="IPR040980">
    <property type="entry name" value="SWI2_SNF2"/>
</dbReference>
<keyword evidence="6" id="KW-0680">Restriction system</keyword>
<evidence type="ECO:0000256" key="4">
    <source>
        <dbReference type="ARBA" id="ARBA00022722"/>
    </source>
</evidence>
<dbReference type="SUPFAM" id="SSF52540">
    <property type="entry name" value="P-loop containing nucleoside triphosphate hydrolases"/>
    <property type="match status" value="2"/>
</dbReference>
<keyword evidence="4" id="KW-0540">Nuclease</keyword>
<dbReference type="Gene3D" id="3.40.50.300">
    <property type="entry name" value="P-loop containing nucleotide triphosphate hydrolases"/>
    <property type="match status" value="2"/>
</dbReference>
<dbReference type="InterPro" id="IPR051268">
    <property type="entry name" value="Type-I_R_enzyme_R_subunit"/>
</dbReference>
<keyword evidence="8" id="KW-0378">Hydrolase</keyword>
<name>A0A1T4QHT7_9BACT</name>
<evidence type="ECO:0000256" key="3">
    <source>
        <dbReference type="ARBA" id="ARBA00012654"/>
    </source>
</evidence>
<evidence type="ECO:0000256" key="10">
    <source>
        <dbReference type="ARBA" id="ARBA00023125"/>
    </source>
</evidence>
<dbReference type="Pfam" id="PF22679">
    <property type="entry name" value="T1R_D3-like"/>
    <property type="match status" value="1"/>
</dbReference>
<evidence type="ECO:0000256" key="2">
    <source>
        <dbReference type="ARBA" id="ARBA00008598"/>
    </source>
</evidence>
<evidence type="ECO:0000259" key="11">
    <source>
        <dbReference type="PROSITE" id="PS51192"/>
    </source>
</evidence>
<comment type="catalytic activity">
    <reaction evidence="1">
        <text>Endonucleolytic cleavage of DNA to give random double-stranded fragments with terminal 5'-phosphates, ATP is simultaneously hydrolyzed.</text>
        <dbReference type="EC" id="3.1.21.3"/>
    </reaction>
</comment>
<evidence type="ECO:0000256" key="7">
    <source>
        <dbReference type="ARBA" id="ARBA00022759"/>
    </source>
</evidence>
<feature type="domain" description="Helicase ATP-binding" evidence="11">
    <location>
        <begin position="319"/>
        <end position="496"/>
    </location>
</feature>
<dbReference type="InterPro" id="IPR055180">
    <property type="entry name" value="HsdR_RecA-like_helicase_dom_2"/>
</dbReference>
<dbReference type="EC" id="3.1.21.3" evidence="3"/>
<evidence type="ECO:0000313" key="12">
    <source>
        <dbReference type="EMBL" id="SKA03289.1"/>
    </source>
</evidence>
<evidence type="ECO:0000256" key="8">
    <source>
        <dbReference type="ARBA" id="ARBA00022801"/>
    </source>
</evidence>
<organism evidence="12 13">
    <name type="scientific">Fibrobacter intestinalis</name>
    <dbReference type="NCBI Taxonomy" id="28122"/>
    <lineage>
        <taxon>Bacteria</taxon>
        <taxon>Pseudomonadati</taxon>
        <taxon>Fibrobacterota</taxon>
        <taxon>Fibrobacteria</taxon>
        <taxon>Fibrobacterales</taxon>
        <taxon>Fibrobacteraceae</taxon>
        <taxon>Fibrobacter</taxon>
    </lineage>
</organism>
<dbReference type="AlphaFoldDB" id="A0A1T4QHT7"/>